<organism evidence="2">
    <name type="scientific">Nakamurella sp. A5-74</name>
    <dbReference type="NCBI Taxonomy" id="3158264"/>
    <lineage>
        <taxon>Bacteria</taxon>
        <taxon>Bacillati</taxon>
        <taxon>Actinomycetota</taxon>
        <taxon>Actinomycetes</taxon>
        <taxon>Nakamurellales</taxon>
        <taxon>Nakamurellaceae</taxon>
        <taxon>Nakamurella</taxon>
    </lineage>
</organism>
<dbReference type="PANTHER" id="PTHR33570">
    <property type="entry name" value="4-CARBOXYMUCONOLACTONE DECARBOXYLASE FAMILY PROTEIN"/>
    <property type="match status" value="1"/>
</dbReference>
<dbReference type="PANTHER" id="PTHR33570:SF2">
    <property type="entry name" value="CARBOXYMUCONOLACTONE DECARBOXYLASE-LIKE DOMAIN-CONTAINING PROTEIN"/>
    <property type="match status" value="1"/>
</dbReference>
<name>A0AAU8DKV6_9ACTN</name>
<dbReference type="InterPro" id="IPR003779">
    <property type="entry name" value="CMD-like"/>
</dbReference>
<dbReference type="InterPro" id="IPR052512">
    <property type="entry name" value="4CMD/NDH-1_regulator"/>
</dbReference>
<feature type="domain" description="Carboxymuconolactone decarboxylase-like" evidence="1">
    <location>
        <begin position="55"/>
        <end position="131"/>
    </location>
</feature>
<proteinExistence type="predicted"/>
<dbReference type="RefSeq" id="WP_353648224.1">
    <property type="nucleotide sequence ID" value="NZ_CP159218.1"/>
</dbReference>
<reference evidence="2" key="1">
    <citation type="submission" date="2024-05" db="EMBL/GenBank/DDBJ databases">
        <authorList>
            <person name="Cai S.Y."/>
            <person name="Jin L.M."/>
            <person name="Li H.R."/>
        </authorList>
    </citation>
    <scope>NUCLEOTIDE SEQUENCE</scope>
    <source>
        <strain evidence="2">A5-74</strain>
    </source>
</reference>
<sequence>MTGPTPAGGSEPAGTEDFQGRRDRGIAAYAEIFAVPAPQVLAAFTGRVGPVFTEEALQGAGGAAWAHPAFTGRDRSIAIITALTAQGISGDRLDTHLQLGRKHGLDEDSFTALMTLLAGYVGYPRASQAMETVHALFAATR</sequence>
<evidence type="ECO:0000259" key="1">
    <source>
        <dbReference type="Pfam" id="PF02627"/>
    </source>
</evidence>
<gene>
    <name evidence="2" type="ORF">ABLG96_15395</name>
</gene>
<dbReference type="InterPro" id="IPR029032">
    <property type="entry name" value="AhpD-like"/>
</dbReference>
<evidence type="ECO:0000313" key="2">
    <source>
        <dbReference type="EMBL" id="XCG62609.1"/>
    </source>
</evidence>
<protein>
    <submittedName>
        <fullName evidence="2">Carboxymuconolactone decarboxylase family protein</fullName>
    </submittedName>
</protein>
<accession>A0AAU8DKV6</accession>
<dbReference type="SUPFAM" id="SSF69118">
    <property type="entry name" value="AhpD-like"/>
    <property type="match status" value="1"/>
</dbReference>
<dbReference type="EMBL" id="CP159218">
    <property type="protein sequence ID" value="XCG62609.1"/>
    <property type="molecule type" value="Genomic_DNA"/>
</dbReference>
<dbReference type="Gene3D" id="1.20.1290.10">
    <property type="entry name" value="AhpD-like"/>
    <property type="match status" value="1"/>
</dbReference>
<dbReference type="Pfam" id="PF02627">
    <property type="entry name" value="CMD"/>
    <property type="match status" value="1"/>
</dbReference>
<dbReference type="AlphaFoldDB" id="A0AAU8DKV6"/>
<dbReference type="GO" id="GO:0051920">
    <property type="term" value="F:peroxiredoxin activity"/>
    <property type="evidence" value="ECO:0007669"/>
    <property type="project" value="InterPro"/>
</dbReference>